<accession>A0A917I568</accession>
<dbReference type="EMBL" id="BMES01000001">
    <property type="protein sequence ID" value="GGH11079.1"/>
    <property type="molecule type" value="Genomic_DNA"/>
</dbReference>
<dbReference type="InterPro" id="IPR012899">
    <property type="entry name" value="LTXXQ"/>
</dbReference>
<gene>
    <name evidence="2" type="ORF">GCM10007036_07910</name>
</gene>
<dbReference type="Pfam" id="PF07813">
    <property type="entry name" value="LTXXQ"/>
    <property type="match status" value="1"/>
</dbReference>
<organism evidence="2 3">
    <name type="scientific">Alsobacter metallidurans</name>
    <dbReference type="NCBI Taxonomy" id="340221"/>
    <lineage>
        <taxon>Bacteria</taxon>
        <taxon>Pseudomonadati</taxon>
        <taxon>Pseudomonadota</taxon>
        <taxon>Alphaproteobacteria</taxon>
        <taxon>Hyphomicrobiales</taxon>
        <taxon>Alsobacteraceae</taxon>
        <taxon>Alsobacter</taxon>
    </lineage>
</organism>
<dbReference type="Proteomes" id="UP000603912">
    <property type="component" value="Unassembled WGS sequence"/>
</dbReference>
<comment type="caution">
    <text evidence="2">The sequence shown here is derived from an EMBL/GenBank/DDBJ whole genome shotgun (WGS) entry which is preliminary data.</text>
</comment>
<keyword evidence="1" id="KW-0732">Signal</keyword>
<protein>
    <recommendedName>
        <fullName evidence="4">LTXXQ motif family protein</fullName>
    </recommendedName>
</protein>
<feature type="signal peptide" evidence="1">
    <location>
        <begin position="1"/>
        <end position="21"/>
    </location>
</feature>
<evidence type="ECO:0000313" key="2">
    <source>
        <dbReference type="EMBL" id="GGH11079.1"/>
    </source>
</evidence>
<evidence type="ECO:0008006" key="4">
    <source>
        <dbReference type="Google" id="ProtNLM"/>
    </source>
</evidence>
<dbReference type="GO" id="GO:0042597">
    <property type="term" value="C:periplasmic space"/>
    <property type="evidence" value="ECO:0007669"/>
    <property type="project" value="InterPro"/>
</dbReference>
<proteinExistence type="predicted"/>
<evidence type="ECO:0000313" key="3">
    <source>
        <dbReference type="Proteomes" id="UP000603912"/>
    </source>
</evidence>
<dbReference type="AlphaFoldDB" id="A0A917I568"/>
<dbReference type="RefSeq" id="WP_244643543.1">
    <property type="nucleotide sequence ID" value="NZ_BMES01000001.1"/>
</dbReference>
<feature type="chain" id="PRO_5037081414" description="LTXXQ motif family protein" evidence="1">
    <location>
        <begin position="22"/>
        <end position="166"/>
    </location>
</feature>
<sequence length="166" mass="18369">MLKSVLIGAACIGLSWSAAQAQSGAPMAQGPMQLSIADRGAILEARIAATKFALQMTPDQAKKWPPIEEAIRARSAARQARIAKLQTDLLGDATFSDLIRQRADNLMERGASLKKLADAWQPLVVTLSDEQKHRLAVLTLFVLREARELLPRNQGSEQFWEEYDEE</sequence>
<keyword evidence="3" id="KW-1185">Reference proteome</keyword>
<name>A0A917I568_9HYPH</name>
<evidence type="ECO:0000256" key="1">
    <source>
        <dbReference type="SAM" id="SignalP"/>
    </source>
</evidence>
<reference evidence="2" key="1">
    <citation type="journal article" date="2014" name="Int. J. Syst. Evol. Microbiol.">
        <title>Complete genome sequence of Corynebacterium casei LMG S-19264T (=DSM 44701T), isolated from a smear-ripened cheese.</title>
        <authorList>
            <consortium name="US DOE Joint Genome Institute (JGI-PGF)"/>
            <person name="Walter F."/>
            <person name="Albersmeier A."/>
            <person name="Kalinowski J."/>
            <person name="Ruckert C."/>
        </authorList>
    </citation>
    <scope>NUCLEOTIDE SEQUENCE</scope>
    <source>
        <strain evidence="2">CGMCC 1.12214</strain>
    </source>
</reference>
<reference evidence="2" key="2">
    <citation type="submission" date="2020-09" db="EMBL/GenBank/DDBJ databases">
        <authorList>
            <person name="Sun Q."/>
            <person name="Zhou Y."/>
        </authorList>
    </citation>
    <scope>NUCLEOTIDE SEQUENCE</scope>
    <source>
        <strain evidence="2">CGMCC 1.12214</strain>
    </source>
</reference>